<dbReference type="InterPro" id="IPR027417">
    <property type="entry name" value="P-loop_NTPase"/>
</dbReference>
<protein>
    <submittedName>
        <fullName evidence="4">Small GTPase superfamily</fullName>
    </submittedName>
</protein>
<dbReference type="SMART" id="SM00173">
    <property type="entry name" value="RAS"/>
    <property type="match status" value="1"/>
</dbReference>
<dbReference type="SUPFAM" id="SSF52540">
    <property type="entry name" value="P-loop containing nucleoside triphosphate hydrolases"/>
    <property type="match status" value="1"/>
</dbReference>
<accession>A0A9P5TD85</accession>
<reference evidence="4" key="1">
    <citation type="submission" date="2019-10" db="EMBL/GenBank/DDBJ databases">
        <authorList>
            <consortium name="DOE Joint Genome Institute"/>
            <person name="Kuo A."/>
            <person name="Miyauchi S."/>
            <person name="Kiss E."/>
            <person name="Drula E."/>
            <person name="Kohler A."/>
            <person name="Sanchez-Garcia M."/>
            <person name="Andreopoulos B."/>
            <person name="Barry K.W."/>
            <person name="Bonito G."/>
            <person name="Buee M."/>
            <person name="Carver A."/>
            <person name="Chen C."/>
            <person name="Cichocki N."/>
            <person name="Clum A."/>
            <person name="Culley D."/>
            <person name="Crous P.W."/>
            <person name="Fauchery L."/>
            <person name="Girlanda M."/>
            <person name="Hayes R."/>
            <person name="Keri Z."/>
            <person name="LaButti K."/>
            <person name="Lipzen A."/>
            <person name="Lombard V."/>
            <person name="Magnuson J."/>
            <person name="Maillard F."/>
            <person name="Morin E."/>
            <person name="Murat C."/>
            <person name="Nolan M."/>
            <person name="Ohm R."/>
            <person name="Pangilinan J."/>
            <person name="Pereira M."/>
            <person name="Perotto S."/>
            <person name="Peter M."/>
            <person name="Riley R."/>
            <person name="Sitrit Y."/>
            <person name="Stielow B."/>
            <person name="Szollosi G."/>
            <person name="Zifcakova L."/>
            <person name="Stursova M."/>
            <person name="Spatafora J.W."/>
            <person name="Tedersoo L."/>
            <person name="Vaario L.-M."/>
            <person name="Yamada A."/>
            <person name="Yan M."/>
            <person name="Wang P."/>
            <person name="Xu J."/>
            <person name="Bruns T."/>
            <person name="Baldrian P."/>
            <person name="Vilgalys R."/>
            <person name="Henrissat B."/>
            <person name="Grigoriev I.V."/>
            <person name="Hibbett D."/>
            <person name="Nagy L.G."/>
            <person name="Martin F.M."/>
        </authorList>
    </citation>
    <scope>NUCLEOTIDE SEQUENCE</scope>
    <source>
        <strain evidence="4">Prilba</strain>
    </source>
</reference>
<dbReference type="InterPro" id="IPR020849">
    <property type="entry name" value="Small_GTPase_Ras-type"/>
</dbReference>
<comment type="subcellular location">
    <subcellularLocation>
        <location evidence="1">Cell membrane</location>
        <topology evidence="1">Lipid-anchor</topology>
        <orientation evidence="1">Cytoplasmic side</orientation>
    </subcellularLocation>
</comment>
<comment type="caution">
    <text evidence="4">The sequence shown here is derived from an EMBL/GenBank/DDBJ whole genome shotgun (WGS) entry which is preliminary data.</text>
</comment>
<dbReference type="GO" id="GO:0005525">
    <property type="term" value="F:GTP binding"/>
    <property type="evidence" value="ECO:0007669"/>
    <property type="project" value="UniProtKB-KW"/>
</dbReference>
<dbReference type="NCBIfam" id="TIGR00231">
    <property type="entry name" value="small_GTP"/>
    <property type="match status" value="1"/>
</dbReference>
<dbReference type="PROSITE" id="PS51419">
    <property type="entry name" value="RAB"/>
    <property type="match status" value="1"/>
</dbReference>
<organism evidence="4 5">
    <name type="scientific">Russula ochroleuca</name>
    <dbReference type="NCBI Taxonomy" id="152965"/>
    <lineage>
        <taxon>Eukaryota</taxon>
        <taxon>Fungi</taxon>
        <taxon>Dikarya</taxon>
        <taxon>Basidiomycota</taxon>
        <taxon>Agaricomycotina</taxon>
        <taxon>Agaricomycetes</taxon>
        <taxon>Russulales</taxon>
        <taxon>Russulaceae</taxon>
        <taxon>Russula</taxon>
    </lineage>
</organism>
<dbReference type="SMART" id="SM00175">
    <property type="entry name" value="RAB"/>
    <property type="match status" value="1"/>
</dbReference>
<dbReference type="GO" id="GO:0007165">
    <property type="term" value="P:signal transduction"/>
    <property type="evidence" value="ECO:0007669"/>
    <property type="project" value="InterPro"/>
</dbReference>
<keyword evidence="3" id="KW-0342">GTP-binding</keyword>
<dbReference type="Gene3D" id="3.40.50.300">
    <property type="entry name" value="P-loop containing nucleotide triphosphate hydrolases"/>
    <property type="match status" value="1"/>
</dbReference>
<name>A0A9P5TD85_9AGAM</name>
<dbReference type="AlphaFoldDB" id="A0A9P5TD85"/>
<dbReference type="PRINTS" id="PR00449">
    <property type="entry name" value="RASTRNSFRMNG"/>
</dbReference>
<evidence type="ECO:0000313" key="4">
    <source>
        <dbReference type="EMBL" id="KAF8485867.1"/>
    </source>
</evidence>
<proteinExistence type="predicted"/>
<evidence type="ECO:0000256" key="2">
    <source>
        <dbReference type="ARBA" id="ARBA00022741"/>
    </source>
</evidence>
<keyword evidence="2" id="KW-0547">Nucleotide-binding</keyword>
<dbReference type="InterPro" id="IPR005225">
    <property type="entry name" value="Small_GTP-bd"/>
</dbReference>
<dbReference type="PROSITE" id="PS51421">
    <property type="entry name" value="RAS"/>
    <property type="match status" value="1"/>
</dbReference>
<dbReference type="FunFam" id="3.40.50.300:FF:001423">
    <property type="entry name" value="Ras family GTPase"/>
    <property type="match status" value="1"/>
</dbReference>
<dbReference type="GO" id="GO:0005886">
    <property type="term" value="C:plasma membrane"/>
    <property type="evidence" value="ECO:0007669"/>
    <property type="project" value="UniProtKB-SubCell"/>
</dbReference>
<dbReference type="PANTHER" id="PTHR24070">
    <property type="entry name" value="RAS, DI-RAS, AND RHEB FAMILY MEMBERS OF SMALL GTPASE SUPERFAMILY"/>
    <property type="match status" value="1"/>
</dbReference>
<dbReference type="Proteomes" id="UP000759537">
    <property type="component" value="Unassembled WGS sequence"/>
</dbReference>
<dbReference type="InterPro" id="IPR001806">
    <property type="entry name" value="Small_GTPase"/>
</dbReference>
<evidence type="ECO:0000256" key="3">
    <source>
        <dbReference type="ARBA" id="ARBA00023134"/>
    </source>
</evidence>
<dbReference type="EMBL" id="WHVB01000002">
    <property type="protein sequence ID" value="KAF8485867.1"/>
    <property type="molecule type" value="Genomic_DNA"/>
</dbReference>
<dbReference type="SMART" id="SM00174">
    <property type="entry name" value="RHO"/>
    <property type="match status" value="1"/>
</dbReference>
<keyword evidence="5" id="KW-1185">Reference proteome</keyword>
<dbReference type="OrthoDB" id="5976022at2759"/>
<evidence type="ECO:0000256" key="1">
    <source>
        <dbReference type="ARBA" id="ARBA00004342"/>
    </source>
</evidence>
<sequence length="196" mass="22617">MREFNAVVLGAGGVGKSALTVRFMRNEFVESYDPTIQEEYRKTVDVDGELTWLELLDTAGAEQFTALNELYITAGRGFVLVFSLTLEASLREVTSLRQQILRIKGENSRVPMVLVGTKLDLTSEREVSRTHIEELAARWKIPVYETSAKRDWDVSPAFEDLVRQMRQYYPPEERHKKKGRKGYHGRVHRRSHCIIM</sequence>
<evidence type="ECO:0000313" key="5">
    <source>
        <dbReference type="Proteomes" id="UP000759537"/>
    </source>
</evidence>
<gene>
    <name evidence="4" type="ORF">DFH94DRAFT_708549</name>
</gene>
<reference evidence="4" key="2">
    <citation type="journal article" date="2020" name="Nat. Commun.">
        <title>Large-scale genome sequencing of mycorrhizal fungi provides insights into the early evolution of symbiotic traits.</title>
        <authorList>
            <person name="Miyauchi S."/>
            <person name="Kiss E."/>
            <person name="Kuo A."/>
            <person name="Drula E."/>
            <person name="Kohler A."/>
            <person name="Sanchez-Garcia M."/>
            <person name="Morin E."/>
            <person name="Andreopoulos B."/>
            <person name="Barry K.W."/>
            <person name="Bonito G."/>
            <person name="Buee M."/>
            <person name="Carver A."/>
            <person name="Chen C."/>
            <person name="Cichocki N."/>
            <person name="Clum A."/>
            <person name="Culley D."/>
            <person name="Crous P.W."/>
            <person name="Fauchery L."/>
            <person name="Girlanda M."/>
            <person name="Hayes R.D."/>
            <person name="Keri Z."/>
            <person name="LaButti K."/>
            <person name="Lipzen A."/>
            <person name="Lombard V."/>
            <person name="Magnuson J."/>
            <person name="Maillard F."/>
            <person name="Murat C."/>
            <person name="Nolan M."/>
            <person name="Ohm R.A."/>
            <person name="Pangilinan J."/>
            <person name="Pereira M.F."/>
            <person name="Perotto S."/>
            <person name="Peter M."/>
            <person name="Pfister S."/>
            <person name="Riley R."/>
            <person name="Sitrit Y."/>
            <person name="Stielow J.B."/>
            <person name="Szollosi G."/>
            <person name="Zifcakova L."/>
            <person name="Stursova M."/>
            <person name="Spatafora J.W."/>
            <person name="Tedersoo L."/>
            <person name="Vaario L.M."/>
            <person name="Yamada A."/>
            <person name="Yan M."/>
            <person name="Wang P."/>
            <person name="Xu J."/>
            <person name="Bruns T."/>
            <person name="Baldrian P."/>
            <person name="Vilgalys R."/>
            <person name="Dunand C."/>
            <person name="Henrissat B."/>
            <person name="Grigoriev I.V."/>
            <person name="Hibbett D."/>
            <person name="Nagy L.G."/>
            <person name="Martin F.M."/>
        </authorList>
    </citation>
    <scope>NUCLEOTIDE SEQUENCE</scope>
    <source>
        <strain evidence="4">Prilba</strain>
    </source>
</reference>
<dbReference type="Pfam" id="PF00071">
    <property type="entry name" value="Ras"/>
    <property type="match status" value="1"/>
</dbReference>
<dbReference type="GO" id="GO:0003924">
    <property type="term" value="F:GTPase activity"/>
    <property type="evidence" value="ECO:0007669"/>
    <property type="project" value="InterPro"/>
</dbReference>